<dbReference type="InterPro" id="IPR018378">
    <property type="entry name" value="C-type_lectin_CS"/>
</dbReference>
<name>A0AAW0N3V2_9GOBI</name>
<dbReference type="InterPro" id="IPR016187">
    <property type="entry name" value="CTDL_fold"/>
</dbReference>
<gene>
    <name evidence="3" type="ORF">WMY93_026957</name>
</gene>
<evidence type="ECO:0000313" key="3">
    <source>
        <dbReference type="EMBL" id="KAK7883834.1"/>
    </source>
</evidence>
<dbReference type="PROSITE" id="PS50041">
    <property type="entry name" value="C_TYPE_LECTIN_2"/>
    <property type="match status" value="1"/>
</dbReference>
<reference evidence="4" key="1">
    <citation type="submission" date="2024-04" db="EMBL/GenBank/DDBJ databases">
        <title>Salinicola lusitanus LLJ914,a marine bacterium isolated from the Okinawa Trough.</title>
        <authorList>
            <person name="Li J."/>
        </authorList>
    </citation>
    <scope>NUCLEOTIDE SEQUENCE [LARGE SCALE GENOMIC DNA]</scope>
</reference>
<proteinExistence type="predicted"/>
<dbReference type="PANTHER" id="PTHR45784">
    <property type="entry name" value="C-TYPE LECTIN DOMAIN FAMILY 20 MEMBER A-RELATED"/>
    <property type="match status" value="1"/>
</dbReference>
<organism evidence="3 4">
    <name type="scientific">Mugilogobius chulae</name>
    <name type="common">yellowstripe goby</name>
    <dbReference type="NCBI Taxonomy" id="88201"/>
    <lineage>
        <taxon>Eukaryota</taxon>
        <taxon>Metazoa</taxon>
        <taxon>Chordata</taxon>
        <taxon>Craniata</taxon>
        <taxon>Vertebrata</taxon>
        <taxon>Euteleostomi</taxon>
        <taxon>Actinopterygii</taxon>
        <taxon>Neopterygii</taxon>
        <taxon>Teleostei</taxon>
        <taxon>Neoteleostei</taxon>
        <taxon>Acanthomorphata</taxon>
        <taxon>Gobiaria</taxon>
        <taxon>Gobiiformes</taxon>
        <taxon>Gobioidei</taxon>
        <taxon>Gobiidae</taxon>
        <taxon>Gobionellinae</taxon>
        <taxon>Mugilogobius</taxon>
    </lineage>
</organism>
<feature type="domain" description="C-type lectin" evidence="2">
    <location>
        <begin position="45"/>
        <end position="153"/>
    </location>
</feature>
<dbReference type="Gene3D" id="3.10.100.10">
    <property type="entry name" value="Mannose-Binding Protein A, subunit A"/>
    <property type="match status" value="1"/>
</dbReference>
<sequence>MWKSCRRNSQQVTAFKLSTAALSEGGVFISRLSSSSVASTTRYSKGSKQYNHISTMMTWDEAQSYCRQHHTDLATIEDQTENSAAASVLVANQATWFGLYRKPWRWSDGSDSRFTNWISGQPNNNNEQHCVSELDTREWGDGTCSVTLPFVCAKAFKTRTNTFMLKLQSDVDLSIPSTSMQIIEKVSLKLQDKRLTDFNVKWKVPPEKLRTSQTFNPSCN</sequence>
<dbReference type="AlphaFoldDB" id="A0AAW0N3V2"/>
<comment type="caution">
    <text evidence="3">The sequence shown here is derived from an EMBL/GenBank/DDBJ whole genome shotgun (WGS) entry which is preliminary data.</text>
</comment>
<dbReference type="InterPro" id="IPR001304">
    <property type="entry name" value="C-type_lectin-like"/>
</dbReference>
<dbReference type="SMART" id="SM00034">
    <property type="entry name" value="CLECT"/>
    <property type="match status" value="1"/>
</dbReference>
<evidence type="ECO:0000259" key="2">
    <source>
        <dbReference type="PROSITE" id="PS50041"/>
    </source>
</evidence>
<dbReference type="Proteomes" id="UP001460270">
    <property type="component" value="Unassembled WGS sequence"/>
</dbReference>
<dbReference type="EMBL" id="JBBPFD010000020">
    <property type="protein sequence ID" value="KAK7883834.1"/>
    <property type="molecule type" value="Genomic_DNA"/>
</dbReference>
<keyword evidence="4" id="KW-1185">Reference proteome</keyword>
<dbReference type="Pfam" id="PF00059">
    <property type="entry name" value="Lectin_C"/>
    <property type="match status" value="1"/>
</dbReference>
<evidence type="ECO:0000256" key="1">
    <source>
        <dbReference type="ARBA" id="ARBA00023157"/>
    </source>
</evidence>
<accession>A0AAW0N3V2</accession>
<dbReference type="SUPFAM" id="SSF56436">
    <property type="entry name" value="C-type lectin-like"/>
    <property type="match status" value="1"/>
</dbReference>
<dbReference type="InterPro" id="IPR016186">
    <property type="entry name" value="C-type_lectin-like/link_sf"/>
</dbReference>
<dbReference type="PANTHER" id="PTHR45784:SF3">
    <property type="entry name" value="C-TYPE LECTIN DOMAIN FAMILY 4 MEMBER K-LIKE-RELATED"/>
    <property type="match status" value="1"/>
</dbReference>
<dbReference type="PROSITE" id="PS00615">
    <property type="entry name" value="C_TYPE_LECTIN_1"/>
    <property type="match status" value="1"/>
</dbReference>
<protein>
    <recommendedName>
        <fullName evidence="2">C-type lectin domain-containing protein</fullName>
    </recommendedName>
</protein>
<evidence type="ECO:0000313" key="4">
    <source>
        <dbReference type="Proteomes" id="UP001460270"/>
    </source>
</evidence>
<keyword evidence="1" id="KW-1015">Disulfide bond</keyword>